<organism evidence="2 3">
    <name type="scientific">Dreissena polymorpha</name>
    <name type="common">Zebra mussel</name>
    <name type="synonym">Mytilus polymorpha</name>
    <dbReference type="NCBI Taxonomy" id="45954"/>
    <lineage>
        <taxon>Eukaryota</taxon>
        <taxon>Metazoa</taxon>
        <taxon>Spiralia</taxon>
        <taxon>Lophotrochozoa</taxon>
        <taxon>Mollusca</taxon>
        <taxon>Bivalvia</taxon>
        <taxon>Autobranchia</taxon>
        <taxon>Heteroconchia</taxon>
        <taxon>Euheterodonta</taxon>
        <taxon>Imparidentia</taxon>
        <taxon>Neoheterodontei</taxon>
        <taxon>Myida</taxon>
        <taxon>Dreissenoidea</taxon>
        <taxon>Dreissenidae</taxon>
        <taxon>Dreissena</taxon>
    </lineage>
</organism>
<keyword evidence="3" id="KW-1185">Reference proteome</keyword>
<dbReference type="EMBL" id="JAIWYP010000006">
    <property type="protein sequence ID" value="KAH3809922.1"/>
    <property type="molecule type" value="Genomic_DNA"/>
</dbReference>
<sequence>MSRNSKTPAATADTDDNANRDASNDADHNTHNGPNAEGIVAVIVIVTNAEGNVAVIVIVTNL</sequence>
<feature type="compositionally biased region" description="Basic and acidic residues" evidence="1">
    <location>
        <begin position="17"/>
        <end position="30"/>
    </location>
</feature>
<gene>
    <name evidence="2" type="ORF">DPMN_138304</name>
</gene>
<feature type="region of interest" description="Disordered" evidence="1">
    <location>
        <begin position="1"/>
        <end position="34"/>
    </location>
</feature>
<reference evidence="2" key="1">
    <citation type="journal article" date="2019" name="bioRxiv">
        <title>The Genome of the Zebra Mussel, Dreissena polymorpha: A Resource for Invasive Species Research.</title>
        <authorList>
            <person name="McCartney M.A."/>
            <person name="Auch B."/>
            <person name="Kono T."/>
            <person name="Mallez S."/>
            <person name="Zhang Y."/>
            <person name="Obille A."/>
            <person name="Becker A."/>
            <person name="Abrahante J.E."/>
            <person name="Garbe J."/>
            <person name="Badalamenti J.P."/>
            <person name="Herman A."/>
            <person name="Mangelson H."/>
            <person name="Liachko I."/>
            <person name="Sullivan S."/>
            <person name="Sone E.D."/>
            <person name="Koren S."/>
            <person name="Silverstein K.A.T."/>
            <person name="Beckman K.B."/>
            <person name="Gohl D.M."/>
        </authorList>
    </citation>
    <scope>NUCLEOTIDE SEQUENCE</scope>
    <source>
        <strain evidence="2">Duluth1</strain>
        <tissue evidence="2">Whole animal</tissue>
    </source>
</reference>
<comment type="caution">
    <text evidence="2">The sequence shown here is derived from an EMBL/GenBank/DDBJ whole genome shotgun (WGS) entry which is preliminary data.</text>
</comment>
<evidence type="ECO:0000313" key="3">
    <source>
        <dbReference type="Proteomes" id="UP000828390"/>
    </source>
</evidence>
<dbReference type="Proteomes" id="UP000828390">
    <property type="component" value="Unassembled WGS sequence"/>
</dbReference>
<name>A0A9D4G483_DREPO</name>
<protein>
    <submittedName>
        <fullName evidence="2">Uncharacterized protein</fullName>
    </submittedName>
</protein>
<evidence type="ECO:0000313" key="2">
    <source>
        <dbReference type="EMBL" id="KAH3809922.1"/>
    </source>
</evidence>
<dbReference type="AlphaFoldDB" id="A0A9D4G483"/>
<accession>A0A9D4G483</accession>
<reference evidence="2" key="2">
    <citation type="submission" date="2020-11" db="EMBL/GenBank/DDBJ databases">
        <authorList>
            <person name="McCartney M.A."/>
            <person name="Auch B."/>
            <person name="Kono T."/>
            <person name="Mallez S."/>
            <person name="Becker A."/>
            <person name="Gohl D.M."/>
            <person name="Silverstein K.A.T."/>
            <person name="Koren S."/>
            <person name="Bechman K.B."/>
            <person name="Herman A."/>
            <person name="Abrahante J.E."/>
            <person name="Garbe J."/>
        </authorList>
    </citation>
    <scope>NUCLEOTIDE SEQUENCE</scope>
    <source>
        <strain evidence="2">Duluth1</strain>
        <tissue evidence="2">Whole animal</tissue>
    </source>
</reference>
<evidence type="ECO:0000256" key="1">
    <source>
        <dbReference type="SAM" id="MobiDB-lite"/>
    </source>
</evidence>
<proteinExistence type="predicted"/>